<keyword evidence="1" id="KW-1133">Transmembrane helix</keyword>
<evidence type="ECO:0000313" key="3">
    <source>
        <dbReference type="Proteomes" id="UP000226525"/>
    </source>
</evidence>
<reference evidence="3" key="1">
    <citation type="submission" date="2017-09" db="EMBL/GenBank/DDBJ databases">
        <title>The Reconstruction of 2,631 Draft Metagenome-Assembled Genomes from the Global Oceans.</title>
        <authorList>
            <person name="Tully B.J."/>
            <person name="Graham E.D."/>
            <person name="Heidelberg J.F."/>
        </authorList>
    </citation>
    <scope>NUCLEOTIDE SEQUENCE [LARGE SCALE GENOMIC DNA]</scope>
</reference>
<feature type="non-terminal residue" evidence="2">
    <location>
        <position position="1"/>
    </location>
</feature>
<evidence type="ECO:0000256" key="1">
    <source>
        <dbReference type="SAM" id="Phobius"/>
    </source>
</evidence>
<name>A0A2D6YJ58_9DELT</name>
<dbReference type="Proteomes" id="UP000226525">
    <property type="component" value="Unassembled WGS sequence"/>
</dbReference>
<evidence type="ECO:0000313" key="2">
    <source>
        <dbReference type="EMBL" id="MAH63145.1"/>
    </source>
</evidence>
<dbReference type="AlphaFoldDB" id="A0A2D6YJ58"/>
<proteinExistence type="predicted"/>
<accession>A0A2D6YJ58</accession>
<gene>
    <name evidence="2" type="ORF">CMN54_06830</name>
</gene>
<organism evidence="2 3">
    <name type="scientific">SAR324 cluster bacterium</name>
    <dbReference type="NCBI Taxonomy" id="2024889"/>
    <lineage>
        <taxon>Bacteria</taxon>
        <taxon>Deltaproteobacteria</taxon>
        <taxon>SAR324 cluster</taxon>
    </lineage>
</organism>
<comment type="caution">
    <text evidence="2">The sequence shown here is derived from an EMBL/GenBank/DDBJ whole genome shotgun (WGS) entry which is preliminary data.</text>
</comment>
<keyword evidence="1" id="KW-0472">Membrane</keyword>
<keyword evidence="1" id="KW-0812">Transmembrane</keyword>
<protein>
    <submittedName>
        <fullName evidence="2">Branched-chain amino acid ABC transporter permease</fullName>
    </submittedName>
</protein>
<feature type="transmembrane region" description="Helical" evidence="1">
    <location>
        <begin position="12"/>
        <end position="28"/>
    </location>
</feature>
<sequence length="45" mass="4789">GCVPDPQKASSYIPAYGMIVLTLTLLLRPTGLMGRRFASGTHGKL</sequence>
<dbReference type="EMBL" id="NZEX01000079">
    <property type="protein sequence ID" value="MAH63145.1"/>
    <property type="molecule type" value="Genomic_DNA"/>
</dbReference>